<keyword evidence="2" id="KW-0663">Pyridoxal phosphate</keyword>
<gene>
    <name evidence="5" type="ordered locus">Palpr_0791</name>
</gene>
<dbReference type="OrthoDB" id="9813612at2"/>
<dbReference type="PANTHER" id="PTHR42885">
    <property type="entry name" value="HISTIDINOL-PHOSPHATE AMINOTRANSFERASE-RELATED"/>
    <property type="match status" value="1"/>
</dbReference>
<protein>
    <recommendedName>
        <fullName evidence="3">Aminotransferase</fullName>
        <ecNumber evidence="3">2.6.1.-</ecNumber>
    </recommendedName>
</protein>
<dbReference type="EMBL" id="CP002345">
    <property type="protein sequence ID" value="ADQ78945.1"/>
    <property type="molecule type" value="Genomic_DNA"/>
</dbReference>
<dbReference type="RefSeq" id="WP_013444314.1">
    <property type="nucleotide sequence ID" value="NC_014734.1"/>
</dbReference>
<accession>E4T2K1</accession>
<feature type="domain" description="Aminotransferase class I/classII large" evidence="4">
    <location>
        <begin position="36"/>
        <end position="329"/>
    </location>
</feature>
<comment type="similarity">
    <text evidence="3">Belongs to the class-I pyridoxal-phosphate-dependent aminotransferase family.</text>
</comment>
<proteinExistence type="inferred from homology"/>
<dbReference type="InterPro" id="IPR004839">
    <property type="entry name" value="Aminotransferase_I/II_large"/>
</dbReference>
<dbReference type="KEGG" id="ppn:Palpr_0791"/>
<keyword evidence="3 5" id="KW-0032">Aminotransferase</keyword>
<dbReference type="SUPFAM" id="SSF53383">
    <property type="entry name" value="PLP-dependent transferases"/>
    <property type="match status" value="1"/>
</dbReference>
<keyword evidence="6" id="KW-1185">Reference proteome</keyword>
<dbReference type="HOGENOM" id="CLU_017584_3_2_10"/>
<dbReference type="InterPro" id="IPR015424">
    <property type="entry name" value="PyrdxlP-dep_Trfase"/>
</dbReference>
<evidence type="ECO:0000313" key="5">
    <source>
        <dbReference type="EMBL" id="ADQ78945.1"/>
    </source>
</evidence>
<dbReference type="GO" id="GO:0030170">
    <property type="term" value="F:pyridoxal phosphate binding"/>
    <property type="evidence" value="ECO:0007669"/>
    <property type="project" value="InterPro"/>
</dbReference>
<evidence type="ECO:0000256" key="3">
    <source>
        <dbReference type="RuleBase" id="RU000481"/>
    </source>
</evidence>
<dbReference type="Gene3D" id="3.90.1150.10">
    <property type="entry name" value="Aspartate Aminotransferase, domain 1"/>
    <property type="match status" value="1"/>
</dbReference>
<organism evidence="5 6">
    <name type="scientific">Paludibacter propionicigenes (strain DSM 17365 / JCM 13257 / WB4)</name>
    <dbReference type="NCBI Taxonomy" id="694427"/>
    <lineage>
        <taxon>Bacteria</taxon>
        <taxon>Pseudomonadati</taxon>
        <taxon>Bacteroidota</taxon>
        <taxon>Bacteroidia</taxon>
        <taxon>Bacteroidales</taxon>
        <taxon>Paludibacteraceae</taxon>
        <taxon>Paludibacter</taxon>
    </lineage>
</organism>
<dbReference type="InterPro" id="IPR015421">
    <property type="entry name" value="PyrdxlP-dep_Trfase_major"/>
</dbReference>
<dbReference type="InterPro" id="IPR015422">
    <property type="entry name" value="PyrdxlP-dep_Trfase_small"/>
</dbReference>
<dbReference type="PANTHER" id="PTHR42885:SF1">
    <property type="entry name" value="THREONINE-PHOSPHATE DECARBOXYLASE"/>
    <property type="match status" value="1"/>
</dbReference>
<evidence type="ECO:0000259" key="4">
    <source>
        <dbReference type="Pfam" id="PF00155"/>
    </source>
</evidence>
<keyword evidence="3 5" id="KW-0808">Transferase</keyword>
<dbReference type="Proteomes" id="UP000008718">
    <property type="component" value="Chromosome"/>
</dbReference>
<reference key="1">
    <citation type="submission" date="2010-11" db="EMBL/GenBank/DDBJ databases">
        <title>The complete genome of Paludibacter propionicigenes DSM 17365.</title>
        <authorList>
            <consortium name="US DOE Joint Genome Institute (JGI-PGF)"/>
            <person name="Lucas S."/>
            <person name="Copeland A."/>
            <person name="Lapidus A."/>
            <person name="Bruce D."/>
            <person name="Goodwin L."/>
            <person name="Pitluck S."/>
            <person name="Kyrpides N."/>
            <person name="Mavromatis K."/>
            <person name="Ivanova N."/>
            <person name="Munk A.C."/>
            <person name="Brettin T."/>
            <person name="Detter J.C."/>
            <person name="Han C."/>
            <person name="Tapia R."/>
            <person name="Land M."/>
            <person name="Hauser L."/>
            <person name="Markowitz V."/>
            <person name="Cheng J.-F."/>
            <person name="Hugenholtz P."/>
            <person name="Woyke T."/>
            <person name="Wu D."/>
            <person name="Gronow S."/>
            <person name="Wellnitz S."/>
            <person name="Brambilla E."/>
            <person name="Klenk H.-P."/>
            <person name="Eisen J.A."/>
        </authorList>
    </citation>
    <scope>NUCLEOTIDE SEQUENCE</scope>
    <source>
        <strain>WB4</strain>
    </source>
</reference>
<name>E4T2K1_PALPW</name>
<dbReference type="eggNOG" id="COG0079">
    <property type="taxonomic scope" value="Bacteria"/>
</dbReference>
<dbReference type="GO" id="GO:0008483">
    <property type="term" value="F:transaminase activity"/>
    <property type="evidence" value="ECO:0007669"/>
    <property type="project" value="UniProtKB-KW"/>
</dbReference>
<evidence type="ECO:0000256" key="2">
    <source>
        <dbReference type="ARBA" id="ARBA00022898"/>
    </source>
</evidence>
<sequence>MASLHGDDYQGELRANFSSNVWHEADNTDMYNHLCNLFAKTRRYPETEAESLKMTLAEIYRIESSHISIGNGSIDIIYRIAQSYRGKKSIIVSPTFSEYSRACEINEHTIKLCSREDIMVEIDKFQPDMVWLCNPNNPDGTCFDRKELQAILYTYPLVTFIIDQSFLDFTMQETLTANSVLEFTNLILIYSLTKRYSIPGLRIGYVIAPKTIIYKLDCFKIPWSVNTLAIEAGKYVISQKDSSFDLKTWLTESIRFQKEINRIDIFEALSSHTPFFLVKLRKGRAADLKAFLLKEGILIRDASGFYNNKVQMIRLNTLSINQNNLLIERMNAWKQSLSR</sequence>
<dbReference type="CDD" id="cd00609">
    <property type="entry name" value="AAT_like"/>
    <property type="match status" value="1"/>
</dbReference>
<dbReference type="Pfam" id="PF00155">
    <property type="entry name" value="Aminotran_1_2"/>
    <property type="match status" value="1"/>
</dbReference>
<dbReference type="PROSITE" id="PS00105">
    <property type="entry name" value="AA_TRANSFER_CLASS_1"/>
    <property type="match status" value="1"/>
</dbReference>
<dbReference type="STRING" id="694427.Palpr_0791"/>
<dbReference type="InterPro" id="IPR004838">
    <property type="entry name" value="NHTrfase_class1_PyrdxlP-BS"/>
</dbReference>
<comment type="cofactor">
    <cofactor evidence="1 3">
        <name>pyridoxal 5'-phosphate</name>
        <dbReference type="ChEBI" id="CHEBI:597326"/>
    </cofactor>
</comment>
<evidence type="ECO:0000313" key="6">
    <source>
        <dbReference type="Proteomes" id="UP000008718"/>
    </source>
</evidence>
<dbReference type="EC" id="2.6.1.-" evidence="3"/>
<dbReference type="Gene3D" id="3.40.640.10">
    <property type="entry name" value="Type I PLP-dependent aspartate aminotransferase-like (Major domain)"/>
    <property type="match status" value="1"/>
</dbReference>
<reference evidence="5 6" key="2">
    <citation type="journal article" date="2011" name="Stand. Genomic Sci.">
        <title>Complete genome sequence of Paludibacter propionicigenes type strain (WB4).</title>
        <authorList>
            <person name="Gronow S."/>
            <person name="Munk C."/>
            <person name="Lapidus A."/>
            <person name="Nolan M."/>
            <person name="Lucas S."/>
            <person name="Hammon N."/>
            <person name="Deshpande S."/>
            <person name="Cheng J.F."/>
            <person name="Tapia R."/>
            <person name="Han C."/>
            <person name="Goodwin L."/>
            <person name="Pitluck S."/>
            <person name="Liolios K."/>
            <person name="Ivanova N."/>
            <person name="Mavromatis K."/>
            <person name="Mikhailova N."/>
            <person name="Pati A."/>
            <person name="Chen A."/>
            <person name="Palaniappan K."/>
            <person name="Land M."/>
            <person name="Hauser L."/>
            <person name="Chang Y.J."/>
            <person name="Jeffries C.D."/>
            <person name="Brambilla E."/>
            <person name="Rohde M."/>
            <person name="Goker M."/>
            <person name="Detter J.C."/>
            <person name="Woyke T."/>
            <person name="Bristow J."/>
            <person name="Eisen J.A."/>
            <person name="Markowitz V."/>
            <person name="Hugenholtz P."/>
            <person name="Kyrpides N.C."/>
            <person name="Klenk H.P."/>
        </authorList>
    </citation>
    <scope>NUCLEOTIDE SEQUENCE [LARGE SCALE GENOMIC DNA]</scope>
    <source>
        <strain evidence="6">DSM 17365 / JCM 13257 / WB4</strain>
    </source>
</reference>
<evidence type="ECO:0000256" key="1">
    <source>
        <dbReference type="ARBA" id="ARBA00001933"/>
    </source>
</evidence>
<dbReference type="AlphaFoldDB" id="E4T2K1"/>